<name>A0AAW2UEK2_9LAMI</name>
<comment type="caution">
    <text evidence="3">The sequence shown here is derived from an EMBL/GenBank/DDBJ whole genome shotgun (WGS) entry which is preliminary data.</text>
</comment>
<feature type="domain" description="Four-carbon acid sugar kinase nucleotide binding" evidence="2">
    <location>
        <begin position="183"/>
        <end position="269"/>
    </location>
</feature>
<dbReference type="Pfam" id="PF01116">
    <property type="entry name" value="F_bP_aldolase"/>
    <property type="match status" value="1"/>
</dbReference>
<dbReference type="GO" id="GO:0005975">
    <property type="term" value="P:carbohydrate metabolic process"/>
    <property type="evidence" value="ECO:0007669"/>
    <property type="project" value="InterPro"/>
</dbReference>
<sequence>MSKVTATQIRRTDTRCVNALVILISHVDQINDLFFADEGVLREDYQIEIVVDMYASKAVSEVLNGKVMIISSGQPESISRAQPFLSAMGEKLFLFEGDIGAGSKSKMVIELLEEIHFVASLEAMSLGAQAGIHPRIIYDIISNAAGNSWMFENRGPHMVESDYTPLSALDIFVKDLVEELLSQRGHALKQIEVSVDKIALKSVEEREEEINHTAEVADVYIKSGKDTLVMTSRQLVVGKTASESLEINFKVSSALVEIVRRISTRPRYILAKECIKLGVRKFNVNTEVRRAYMDSLTNAQKDLVHVMQSAKEAMKAVVAEKMQLFGSAGKAH</sequence>
<dbReference type="Gene3D" id="3.20.20.70">
    <property type="entry name" value="Aldolase class I"/>
    <property type="match status" value="1"/>
</dbReference>
<dbReference type="GO" id="GO:0008270">
    <property type="term" value="F:zinc ion binding"/>
    <property type="evidence" value="ECO:0007669"/>
    <property type="project" value="InterPro"/>
</dbReference>
<dbReference type="InterPro" id="IPR000771">
    <property type="entry name" value="FBA_II"/>
</dbReference>
<evidence type="ECO:0000259" key="1">
    <source>
        <dbReference type="Pfam" id="PF14833"/>
    </source>
</evidence>
<gene>
    <name evidence="3" type="ORF">Slati_3405400</name>
</gene>
<protein>
    <submittedName>
        <fullName evidence="3">L-threonate dehydrogenase</fullName>
    </submittedName>
</protein>
<organism evidence="3">
    <name type="scientific">Sesamum latifolium</name>
    <dbReference type="NCBI Taxonomy" id="2727402"/>
    <lineage>
        <taxon>Eukaryota</taxon>
        <taxon>Viridiplantae</taxon>
        <taxon>Streptophyta</taxon>
        <taxon>Embryophyta</taxon>
        <taxon>Tracheophyta</taxon>
        <taxon>Spermatophyta</taxon>
        <taxon>Magnoliopsida</taxon>
        <taxon>eudicotyledons</taxon>
        <taxon>Gunneridae</taxon>
        <taxon>Pentapetalae</taxon>
        <taxon>asterids</taxon>
        <taxon>lamiids</taxon>
        <taxon>Lamiales</taxon>
        <taxon>Pedaliaceae</taxon>
        <taxon>Sesamum</taxon>
    </lineage>
</organism>
<dbReference type="InterPro" id="IPR029154">
    <property type="entry name" value="HIBADH-like_NADP-bd"/>
</dbReference>
<dbReference type="Gene3D" id="1.10.1040.10">
    <property type="entry name" value="N-(1-d-carboxylethyl)-l-norvaline Dehydrogenase, domain 2"/>
    <property type="match status" value="1"/>
</dbReference>
<evidence type="ECO:0000259" key="2">
    <source>
        <dbReference type="Pfam" id="PF17042"/>
    </source>
</evidence>
<dbReference type="EMBL" id="JACGWN010000012">
    <property type="protein sequence ID" value="KAL0415735.1"/>
    <property type="molecule type" value="Genomic_DNA"/>
</dbReference>
<reference evidence="3" key="1">
    <citation type="submission" date="2020-06" db="EMBL/GenBank/DDBJ databases">
        <authorList>
            <person name="Li T."/>
            <person name="Hu X."/>
            <person name="Zhang T."/>
            <person name="Song X."/>
            <person name="Zhang H."/>
            <person name="Dai N."/>
            <person name="Sheng W."/>
            <person name="Hou X."/>
            <person name="Wei L."/>
        </authorList>
    </citation>
    <scope>NUCLEOTIDE SEQUENCE</scope>
    <source>
        <strain evidence="3">KEN1</strain>
        <tissue evidence="3">Leaf</tissue>
    </source>
</reference>
<dbReference type="Pfam" id="PF14833">
    <property type="entry name" value="NAD_binding_11"/>
    <property type="match status" value="1"/>
</dbReference>
<feature type="domain" description="3-hydroxyisobutyrate dehydrogenase-like NAD-binding" evidence="1">
    <location>
        <begin position="100"/>
        <end position="176"/>
    </location>
</feature>
<proteinExistence type="predicted"/>
<dbReference type="InterPro" id="IPR013785">
    <property type="entry name" value="Aldolase_TIM"/>
</dbReference>
<dbReference type="AlphaFoldDB" id="A0AAW2UEK2"/>
<dbReference type="GO" id="GO:0016832">
    <property type="term" value="F:aldehyde-lyase activity"/>
    <property type="evidence" value="ECO:0007669"/>
    <property type="project" value="InterPro"/>
</dbReference>
<dbReference type="SUPFAM" id="SSF48179">
    <property type="entry name" value="6-phosphogluconate dehydrogenase C-terminal domain-like"/>
    <property type="match status" value="1"/>
</dbReference>
<dbReference type="InterPro" id="IPR008927">
    <property type="entry name" value="6-PGluconate_DH-like_C_sf"/>
</dbReference>
<dbReference type="PANTHER" id="PTHR43060">
    <property type="entry name" value="3-HYDROXYISOBUTYRATE DEHYDROGENASE-LIKE 1, MITOCHONDRIAL-RELATED"/>
    <property type="match status" value="1"/>
</dbReference>
<evidence type="ECO:0000313" key="3">
    <source>
        <dbReference type="EMBL" id="KAL0415735.1"/>
    </source>
</evidence>
<dbReference type="SUPFAM" id="SSF51569">
    <property type="entry name" value="Aldolase"/>
    <property type="match status" value="1"/>
</dbReference>
<dbReference type="InterPro" id="IPR013328">
    <property type="entry name" value="6PGD_dom2"/>
</dbReference>
<dbReference type="Pfam" id="PF17042">
    <property type="entry name" value="NBD_C"/>
    <property type="match status" value="1"/>
</dbReference>
<accession>A0AAW2UEK2</accession>
<dbReference type="Gene3D" id="3.40.50.720">
    <property type="entry name" value="NAD(P)-binding Rossmann-like Domain"/>
    <property type="match status" value="1"/>
</dbReference>
<reference evidence="3" key="2">
    <citation type="journal article" date="2024" name="Plant">
        <title>Genomic evolution and insights into agronomic trait innovations of Sesamum species.</title>
        <authorList>
            <person name="Miao H."/>
            <person name="Wang L."/>
            <person name="Qu L."/>
            <person name="Liu H."/>
            <person name="Sun Y."/>
            <person name="Le M."/>
            <person name="Wang Q."/>
            <person name="Wei S."/>
            <person name="Zheng Y."/>
            <person name="Lin W."/>
            <person name="Duan Y."/>
            <person name="Cao H."/>
            <person name="Xiong S."/>
            <person name="Wang X."/>
            <person name="Wei L."/>
            <person name="Li C."/>
            <person name="Ma Q."/>
            <person name="Ju M."/>
            <person name="Zhao R."/>
            <person name="Li G."/>
            <person name="Mu C."/>
            <person name="Tian Q."/>
            <person name="Mei H."/>
            <person name="Zhang T."/>
            <person name="Gao T."/>
            <person name="Zhang H."/>
        </authorList>
    </citation>
    <scope>NUCLEOTIDE SEQUENCE</scope>
    <source>
        <strain evidence="3">KEN1</strain>
    </source>
</reference>
<dbReference type="PANTHER" id="PTHR43060:SF17">
    <property type="entry name" value="L-THREONATE DEHYDROGENASE"/>
    <property type="match status" value="1"/>
</dbReference>
<dbReference type="InterPro" id="IPR031475">
    <property type="entry name" value="NBD_C"/>
</dbReference>
<dbReference type="GO" id="GO:0051287">
    <property type="term" value="F:NAD binding"/>
    <property type="evidence" value="ECO:0007669"/>
    <property type="project" value="InterPro"/>
</dbReference>